<sequence>MRHQLASLAFAALGGTLFLFTLAVTFAISLLTWTQLPEVTLGAFGHLKQVGVPQAISYAYFQNAKMQMLDLQSIGEPLVDVSGPGNASDMAATEFRWHTIEVIWQMGPSSEERETGFQPSVVSDTYLAQVRWAEEALKDLPDWQDLCSTVPAEVRFLCEVGDSLVSMAYGTWKENRREHSHGVGQAESDPPEQLIRAAWQQRLTSLNAVVHRKDDWLKVQKLEAFVKALDFRFFFLPQPEEKYILVRTCLRASGCSRVTHVPERSTLLDAIRLILQFDEVNFDDITFDHALGPLIREEELLSCIDPLRVIRCFWKSQLVATLAQGPESGVSHLVEEIVSPTQPFEPQDPNAPAVITCNDQVYMSLTAHPCFLQAITFMEMCHKASKDLNRTSCCAIAWEEPPLLFAIHVPPDDHVSFVQTQLDAIRNVSFQVFVSPVRLGDIADGDLIFVRPCAANEDVLVILETLPPTACYHVKAIPRTIAEQTKFVTRHGTFQLQQQNRRPIIDQCVQCHTGDLLTLVPDTSPAVVAGGHPTREDGAHLARGANFAQRLAFASTTNGWAASDELFAGLNYLQQHAPQYATSVGLQRWDPKFGDFNDDLYGETHFASEGRTLLLLQVQAHWALIETVQSASNVSVHVFGLPHDLAVRAAHITCRLVDISPQRATIELDLSVLDDNMCGWCLLYRLFRAVGLHDRLPDSLSRAQGLNPHHIEAAVASVLASQRDWHRYTQDADLKSFAFRVRLNFLIDLAVVESQTGMLTDIPLNLHPVPLPTVPAAASTTYIPDPPLFRDSRSVHCQTLQTQPVDRVLGRLVATTPHPGWMFSDTLDFALDFLRLVAPRAFFAPPCQWHDATRDITFFDGLVSKIDSYEVAFVFALVGQHWILCEFRRQVWDFVVIVHRPSVLSALDEPLGHAIAEQVLSGDCVVHVQAVDFHAPDNLCGWALMFVLFRRFGTLLPAPSTELLATLRMHPLAPWFQWIQVQARAQWTSSDENVVRFAAQLLVLHFHQIIQNRIPSDFAAGGAVTPGQPAAPSTASPASAIDPLTVHDPWARTKQQPSKWEDLQLPKAHPFLDEKGNQLLQLHRLQATSLNGGIIMTTRQYVPDLFRLNTKQPLVLLLPQLDDHTKATLGVTAHGPFEVILFDKAVNQSYKRITHAVPVVGKFEFRLKDPACEFTITSVSELVLELDSRLCSKQEFDQAKASPIAFFRDFLLAQAPALKDSLTVYGFRHNRHPASTRADDQIQIIAKVPTSTRPTLMQQSGHDGVLIRDYLERGAMSSDITVVPKFWEINVRMLREIQITIAQVVGVAGITMTRRGLAVRAWARNVADVRRLLLPADPRLTDSNIAVVPKHMYEASGWPTGAAAADVVEAVNKAVGLPPVPTRQYRQAGVHVWQLGFAAEPKVDTFTVKVNSDVFQILLSPSVAGEKGHGKGKAPRKKGSRSSPKDDKTTTPSVPVPTAAESKRIEVLEARFDSLQSQVSSIETKQSSLEGKIDERFVEISSTLRQLVQLSQGGRSHEPTGETPPAKWAKNS</sequence>
<proteinExistence type="predicted"/>
<keyword evidence="3" id="KW-1185">Reference proteome</keyword>
<evidence type="ECO:0000313" key="2">
    <source>
        <dbReference type="EMBL" id="CAK9038608.1"/>
    </source>
</evidence>
<dbReference type="EMBL" id="CAXAMM010016324">
    <property type="protein sequence ID" value="CAK9038608.1"/>
    <property type="molecule type" value="Genomic_DNA"/>
</dbReference>
<feature type="compositionally biased region" description="Basic residues" evidence="1">
    <location>
        <begin position="1430"/>
        <end position="1440"/>
    </location>
</feature>
<reference evidence="2 3" key="1">
    <citation type="submission" date="2024-02" db="EMBL/GenBank/DDBJ databases">
        <authorList>
            <person name="Chen Y."/>
            <person name="Shah S."/>
            <person name="Dougan E. K."/>
            <person name="Thang M."/>
            <person name="Chan C."/>
        </authorList>
    </citation>
    <scope>NUCLEOTIDE SEQUENCE [LARGE SCALE GENOMIC DNA]</scope>
</reference>
<comment type="caution">
    <text evidence="2">The sequence shown here is derived from an EMBL/GenBank/DDBJ whole genome shotgun (WGS) entry which is preliminary data.</text>
</comment>
<organism evidence="2 3">
    <name type="scientific">Durusdinium trenchii</name>
    <dbReference type="NCBI Taxonomy" id="1381693"/>
    <lineage>
        <taxon>Eukaryota</taxon>
        <taxon>Sar</taxon>
        <taxon>Alveolata</taxon>
        <taxon>Dinophyceae</taxon>
        <taxon>Suessiales</taxon>
        <taxon>Symbiodiniaceae</taxon>
        <taxon>Durusdinium</taxon>
    </lineage>
</organism>
<dbReference type="Proteomes" id="UP001642464">
    <property type="component" value="Unassembled WGS sequence"/>
</dbReference>
<feature type="region of interest" description="Disordered" evidence="1">
    <location>
        <begin position="1509"/>
        <end position="1532"/>
    </location>
</feature>
<gene>
    <name evidence="2" type="ORF">SCF082_LOCUS22684</name>
</gene>
<accession>A0ABP0LHF8</accession>
<feature type="region of interest" description="Disordered" evidence="1">
    <location>
        <begin position="1424"/>
        <end position="1461"/>
    </location>
</feature>
<name>A0ABP0LHF8_9DINO</name>
<evidence type="ECO:0000256" key="1">
    <source>
        <dbReference type="SAM" id="MobiDB-lite"/>
    </source>
</evidence>
<evidence type="ECO:0000313" key="3">
    <source>
        <dbReference type="Proteomes" id="UP001642464"/>
    </source>
</evidence>
<protein>
    <submittedName>
        <fullName evidence="2">Uncharacterized protein</fullName>
    </submittedName>
</protein>